<reference evidence="1" key="1">
    <citation type="submission" date="2020-10" db="EMBL/GenBank/DDBJ databases">
        <title>Chromosome-scale genome assembly of the Allis shad, Alosa alosa.</title>
        <authorList>
            <person name="Margot Z."/>
            <person name="Christophe K."/>
            <person name="Cabau C."/>
            <person name="Louis A."/>
            <person name="Berthelot C."/>
            <person name="Parey E."/>
            <person name="Roest Crollius H."/>
            <person name="Montfort J."/>
            <person name="Robinson-Rechavi M."/>
            <person name="Bucao C."/>
            <person name="Bouchez O."/>
            <person name="Gislard M."/>
            <person name="Lluch J."/>
            <person name="Milhes M."/>
            <person name="Lampietro C."/>
            <person name="Lopez Roques C."/>
            <person name="Donnadieu C."/>
            <person name="Braasch I."/>
            <person name="Desvignes T."/>
            <person name="Postlethwait J."/>
            <person name="Bobe J."/>
            <person name="Guiguen Y."/>
        </authorList>
    </citation>
    <scope>NUCLEOTIDE SEQUENCE</scope>
    <source>
        <strain evidence="1">M-15738</strain>
        <tissue evidence="1">Blood</tissue>
    </source>
</reference>
<sequence>MGFEFPVRVCDSCYESITEQDGAPTTTFHDNKQGMIHMHYEPFCPAGSSPQASTGISRSSWLLTSGIDRVIKLWDMSPVVS</sequence>
<dbReference type="InterPro" id="IPR042234">
    <property type="entry name" value="WDFY1/WDFY2"/>
</dbReference>
<organism evidence="1 2">
    <name type="scientific">Alosa alosa</name>
    <name type="common">allis shad</name>
    <dbReference type="NCBI Taxonomy" id="278164"/>
    <lineage>
        <taxon>Eukaryota</taxon>
        <taxon>Metazoa</taxon>
        <taxon>Chordata</taxon>
        <taxon>Craniata</taxon>
        <taxon>Vertebrata</taxon>
        <taxon>Euteleostomi</taxon>
        <taxon>Actinopterygii</taxon>
        <taxon>Neopterygii</taxon>
        <taxon>Teleostei</taxon>
        <taxon>Clupei</taxon>
        <taxon>Clupeiformes</taxon>
        <taxon>Clupeoidei</taxon>
        <taxon>Clupeidae</taxon>
        <taxon>Alosa</taxon>
    </lineage>
</organism>
<dbReference type="EMBL" id="JADWDJ010000003">
    <property type="protein sequence ID" value="KAG5282820.1"/>
    <property type="molecule type" value="Genomic_DNA"/>
</dbReference>
<dbReference type="Proteomes" id="UP000823561">
    <property type="component" value="Chromosome 3"/>
</dbReference>
<dbReference type="AlphaFoldDB" id="A0AAV6H6E4"/>
<dbReference type="GO" id="GO:0005769">
    <property type="term" value="C:early endosome"/>
    <property type="evidence" value="ECO:0007669"/>
    <property type="project" value="TreeGrafter"/>
</dbReference>
<dbReference type="GO" id="GO:0045600">
    <property type="term" value="P:positive regulation of fat cell differentiation"/>
    <property type="evidence" value="ECO:0007669"/>
    <property type="project" value="TreeGrafter"/>
</dbReference>
<dbReference type="PROSITE" id="PS00678">
    <property type="entry name" value="WD_REPEATS_1"/>
    <property type="match status" value="1"/>
</dbReference>
<comment type="caution">
    <text evidence="1">The sequence shown here is derived from an EMBL/GenBank/DDBJ whole genome shotgun (WGS) entry which is preliminary data.</text>
</comment>
<dbReference type="PANTHER" id="PTHR46189">
    <property type="entry name" value="LD41958P"/>
    <property type="match status" value="1"/>
</dbReference>
<keyword evidence="2" id="KW-1185">Reference proteome</keyword>
<name>A0AAV6H6E4_9TELE</name>
<proteinExistence type="predicted"/>
<dbReference type="PANTHER" id="PTHR46189:SF3">
    <property type="entry name" value="WD REPEAT AND FYVE DOMAIN-CONTAINING PROTEIN 2"/>
    <property type="match status" value="1"/>
</dbReference>
<accession>A0AAV6H6E4</accession>
<protein>
    <submittedName>
        <fullName evidence="1">Uncharacterized protein</fullName>
    </submittedName>
</protein>
<evidence type="ECO:0000313" key="1">
    <source>
        <dbReference type="EMBL" id="KAG5282820.1"/>
    </source>
</evidence>
<gene>
    <name evidence="1" type="ORF">AALO_G00034970</name>
</gene>
<dbReference type="InterPro" id="IPR019775">
    <property type="entry name" value="WD40_repeat_CS"/>
</dbReference>
<evidence type="ECO:0000313" key="2">
    <source>
        <dbReference type="Proteomes" id="UP000823561"/>
    </source>
</evidence>